<evidence type="ECO:0000313" key="2">
    <source>
        <dbReference type="EMBL" id="NME72243.1"/>
    </source>
</evidence>
<dbReference type="Proteomes" id="UP000576082">
    <property type="component" value="Unassembled WGS sequence"/>
</dbReference>
<dbReference type="Pfam" id="PF11335">
    <property type="entry name" value="DUF3137"/>
    <property type="match status" value="1"/>
</dbReference>
<gene>
    <name evidence="2" type="ORF">HHU12_30060</name>
</gene>
<dbReference type="EMBL" id="JABANE010000145">
    <property type="protein sequence ID" value="NME72243.1"/>
    <property type="molecule type" value="Genomic_DNA"/>
</dbReference>
<comment type="caution">
    <text evidence="2">The sequence shown here is derived from an EMBL/GenBank/DDBJ whole genome shotgun (WGS) entry which is preliminary data.</text>
</comment>
<organism evidence="2 3">
    <name type="scientific">Flammeovirga aprica JL-4</name>
    <dbReference type="NCBI Taxonomy" id="694437"/>
    <lineage>
        <taxon>Bacteria</taxon>
        <taxon>Pseudomonadati</taxon>
        <taxon>Bacteroidota</taxon>
        <taxon>Cytophagia</taxon>
        <taxon>Cytophagales</taxon>
        <taxon>Flammeovirgaceae</taxon>
        <taxon>Flammeovirga</taxon>
    </lineage>
</organism>
<feature type="transmembrane region" description="Helical" evidence="1">
    <location>
        <begin position="68"/>
        <end position="89"/>
    </location>
</feature>
<accession>A0A7X9S0N7</accession>
<dbReference type="AlphaFoldDB" id="A0A7X9S0N7"/>
<keyword evidence="1" id="KW-1133">Transmembrane helix</keyword>
<name>A0A7X9S0N7_9BACT</name>
<reference evidence="2 3" key="1">
    <citation type="submission" date="2020-04" db="EMBL/GenBank/DDBJ databases">
        <title>Flammeovirga sp. SR4, a novel species isolated from seawater.</title>
        <authorList>
            <person name="Wang X."/>
        </authorList>
    </citation>
    <scope>NUCLEOTIDE SEQUENCE [LARGE SCALE GENOMIC DNA]</scope>
    <source>
        <strain evidence="2 3">ATCC 23126</strain>
    </source>
</reference>
<keyword evidence="3" id="KW-1185">Reference proteome</keyword>
<protein>
    <submittedName>
        <fullName evidence="2">DUF3137 domain-containing protein</fullName>
    </submittedName>
</protein>
<keyword evidence="1" id="KW-0812">Transmembrane</keyword>
<dbReference type="RefSeq" id="WP_169660436.1">
    <property type="nucleotide sequence ID" value="NZ_JABANE010000145.1"/>
</dbReference>
<sequence>MVNQEELNFFHRDDKLKSEFEDLERQRLKIKFYDKGFIISLILFFSCFGVLFLLAITTQIIKASIIDIFFIAAPISVISFGIFFGLSIVKSGDFRKKYKEKIVKPIVTMIDDTWIYKPEEKITQKQYISSLLYEDRIDFYTGNDLIEGVIEQTDFKCSELVTQYEVKNTSKNKNWHTTFRGLFFHADFNKYFTAATFVRTRRNGIKVDKSFKVVELEDATFSKIFEVRSIDQVEARYILTPSIMEAIVKLYQYYQQPIDISFVGNRVYCAVSFSHSLFEPSSFIPVYDVDVIHEIYKVLYFNKAIIHELNLNTRIWMKGAITSS</sequence>
<evidence type="ECO:0000256" key="1">
    <source>
        <dbReference type="SAM" id="Phobius"/>
    </source>
</evidence>
<evidence type="ECO:0000313" key="3">
    <source>
        <dbReference type="Proteomes" id="UP000576082"/>
    </source>
</evidence>
<dbReference type="InterPro" id="IPR021484">
    <property type="entry name" value="DUF3137"/>
</dbReference>
<keyword evidence="1" id="KW-0472">Membrane</keyword>
<feature type="transmembrane region" description="Helical" evidence="1">
    <location>
        <begin position="36"/>
        <end position="56"/>
    </location>
</feature>
<proteinExistence type="predicted"/>